<sequence>MARLGMVIDLKRCVGCNACTVACKSENGTPPDIFFTRVLEQVAGQYPIVKKKYIPVLCNHCLDAPCVRVCPTGATYKRENGIVLVDYTKCIGCKACVVACPYNNRTLMPKGKLKEGHFKNHLTPYEQVKYKDFYEGVVVKCTFCYHRVDQGLEPACVNTCPAGARVFGDLHDPESEVSRLIRQRGGMQPMSEANTNPSVYYLE</sequence>
<keyword evidence="2" id="KW-0479">Metal-binding</keyword>
<gene>
    <name evidence="6" type="ORF">Desgi_1120</name>
</gene>
<dbReference type="PANTHER" id="PTHR43177:SF3">
    <property type="entry name" value="PROTEIN NRFC HOMOLOG"/>
    <property type="match status" value="1"/>
</dbReference>
<evidence type="ECO:0000256" key="2">
    <source>
        <dbReference type="ARBA" id="ARBA00022723"/>
    </source>
</evidence>
<organism evidence="6 7">
    <name type="scientific">Desulfoscipio gibsoniae DSM 7213</name>
    <dbReference type="NCBI Taxonomy" id="767817"/>
    <lineage>
        <taxon>Bacteria</taxon>
        <taxon>Bacillati</taxon>
        <taxon>Bacillota</taxon>
        <taxon>Clostridia</taxon>
        <taxon>Eubacteriales</taxon>
        <taxon>Desulfallaceae</taxon>
        <taxon>Desulfoscipio</taxon>
    </lineage>
</organism>
<reference evidence="6 7" key="1">
    <citation type="submission" date="2012-01" db="EMBL/GenBank/DDBJ databases">
        <title>Complete sequence of Desulfotomaculum gibsoniae DSM 7213.</title>
        <authorList>
            <consortium name="US DOE Joint Genome Institute"/>
            <person name="Lucas S."/>
            <person name="Han J."/>
            <person name="Lapidus A."/>
            <person name="Cheng J.-F."/>
            <person name="Goodwin L."/>
            <person name="Pitluck S."/>
            <person name="Peters L."/>
            <person name="Ovchinnikova G."/>
            <person name="Teshima H."/>
            <person name="Detter J.C."/>
            <person name="Han C."/>
            <person name="Tapia R."/>
            <person name="Land M."/>
            <person name="Hauser L."/>
            <person name="Kyrpides N."/>
            <person name="Ivanova N."/>
            <person name="Pagani I."/>
            <person name="Parshina S."/>
            <person name="Plugge C."/>
            <person name="Muyzer G."/>
            <person name="Kuever J."/>
            <person name="Ivanova A."/>
            <person name="Nazina T."/>
            <person name="Klenk H.-P."/>
            <person name="Brambilla E."/>
            <person name="Spring S."/>
            <person name="Stams A.F."/>
            <person name="Woyke T."/>
        </authorList>
    </citation>
    <scope>NUCLEOTIDE SEQUENCE [LARGE SCALE GENOMIC DNA]</scope>
    <source>
        <strain evidence="6 7">DSM 7213</strain>
    </source>
</reference>
<dbReference type="Pfam" id="PF12800">
    <property type="entry name" value="Fer4_4"/>
    <property type="match status" value="1"/>
</dbReference>
<protein>
    <submittedName>
        <fullName evidence="6">Fe-S-cluster-containing hydrogenase subunit</fullName>
    </submittedName>
</protein>
<dbReference type="STRING" id="767817.Desgi_1120"/>
<dbReference type="HOGENOM" id="CLU_043374_1_0_9"/>
<keyword evidence="4" id="KW-0411">Iron-sulfur</keyword>
<dbReference type="InterPro" id="IPR017900">
    <property type="entry name" value="4Fe4S_Fe_S_CS"/>
</dbReference>
<dbReference type="InterPro" id="IPR017896">
    <property type="entry name" value="4Fe4S_Fe-S-bd"/>
</dbReference>
<dbReference type="CDD" id="cd10551">
    <property type="entry name" value="PsrB"/>
    <property type="match status" value="1"/>
</dbReference>
<name>R4KJF2_9FIRM</name>
<evidence type="ECO:0000313" key="6">
    <source>
        <dbReference type="EMBL" id="AGL00645.1"/>
    </source>
</evidence>
<dbReference type="eggNOG" id="COG0437">
    <property type="taxonomic scope" value="Bacteria"/>
</dbReference>
<dbReference type="InterPro" id="IPR050954">
    <property type="entry name" value="ET_IronSulfur_Cluster-Binding"/>
</dbReference>
<feature type="domain" description="4Fe-4S ferredoxin-type" evidence="5">
    <location>
        <begin position="81"/>
        <end position="110"/>
    </location>
</feature>
<dbReference type="AlphaFoldDB" id="R4KJF2"/>
<dbReference type="Pfam" id="PF13247">
    <property type="entry name" value="Fer4_11"/>
    <property type="match status" value="2"/>
</dbReference>
<keyword evidence="7" id="KW-1185">Reference proteome</keyword>
<dbReference type="RefSeq" id="WP_006523660.1">
    <property type="nucleotide sequence ID" value="NC_021184.1"/>
</dbReference>
<feature type="domain" description="4Fe-4S ferredoxin-type" evidence="5">
    <location>
        <begin position="49"/>
        <end position="80"/>
    </location>
</feature>
<dbReference type="GO" id="GO:0051539">
    <property type="term" value="F:4 iron, 4 sulfur cluster binding"/>
    <property type="evidence" value="ECO:0007669"/>
    <property type="project" value="UniProtKB-KW"/>
</dbReference>
<dbReference type="KEGG" id="dgi:Desgi_1120"/>
<proteinExistence type="predicted"/>
<evidence type="ECO:0000256" key="4">
    <source>
        <dbReference type="ARBA" id="ARBA00023014"/>
    </source>
</evidence>
<dbReference type="EMBL" id="CP003273">
    <property type="protein sequence ID" value="AGL00645.1"/>
    <property type="molecule type" value="Genomic_DNA"/>
</dbReference>
<keyword evidence="3" id="KW-0408">Iron</keyword>
<dbReference type="Gene3D" id="3.30.70.20">
    <property type="match status" value="2"/>
</dbReference>
<evidence type="ECO:0000256" key="3">
    <source>
        <dbReference type="ARBA" id="ARBA00023004"/>
    </source>
</evidence>
<dbReference type="PROSITE" id="PS00198">
    <property type="entry name" value="4FE4S_FER_1"/>
    <property type="match status" value="1"/>
</dbReference>
<dbReference type="GO" id="GO:0046872">
    <property type="term" value="F:metal ion binding"/>
    <property type="evidence" value="ECO:0007669"/>
    <property type="project" value="UniProtKB-KW"/>
</dbReference>
<dbReference type="PROSITE" id="PS51379">
    <property type="entry name" value="4FE4S_FER_2"/>
    <property type="match status" value="3"/>
</dbReference>
<dbReference type="PANTHER" id="PTHR43177">
    <property type="entry name" value="PROTEIN NRFC"/>
    <property type="match status" value="1"/>
</dbReference>
<keyword evidence="1" id="KW-0004">4Fe-4S</keyword>
<feature type="domain" description="4Fe-4S ferredoxin-type" evidence="5">
    <location>
        <begin position="4"/>
        <end position="33"/>
    </location>
</feature>
<dbReference type="SUPFAM" id="SSF54862">
    <property type="entry name" value="4Fe-4S ferredoxins"/>
    <property type="match status" value="1"/>
</dbReference>
<evidence type="ECO:0000313" key="7">
    <source>
        <dbReference type="Proteomes" id="UP000013520"/>
    </source>
</evidence>
<evidence type="ECO:0000259" key="5">
    <source>
        <dbReference type="PROSITE" id="PS51379"/>
    </source>
</evidence>
<dbReference type="Proteomes" id="UP000013520">
    <property type="component" value="Chromosome"/>
</dbReference>
<accession>R4KJF2</accession>
<evidence type="ECO:0000256" key="1">
    <source>
        <dbReference type="ARBA" id="ARBA00022485"/>
    </source>
</evidence>